<reference evidence="10" key="2">
    <citation type="journal article" date="2013" name="G3 (Bethesda)">
        <title>Genomes of Ashbya fungi isolated from insects reveal four mating-type loci, numerous translocations, lack of transposons, and distinct gene duplications.</title>
        <authorList>
            <person name="Dietrich F.S."/>
            <person name="Voegeli S."/>
            <person name="Kuo S."/>
            <person name="Philippsen P."/>
        </authorList>
    </citation>
    <scope>GENOME REANNOTATION</scope>
    <source>
        <strain evidence="10">ATCC 10895 / CBS 109.51 / FGSC 9923 / NRRL Y-1056</strain>
    </source>
</reference>
<dbReference type="InParanoid" id="Q750C7"/>
<dbReference type="GeneID" id="4622992"/>
<dbReference type="Pfam" id="PF24882">
    <property type="entry name" value="WHD_ORC2"/>
    <property type="match status" value="1"/>
</dbReference>
<evidence type="ECO:0000313" key="10">
    <source>
        <dbReference type="Proteomes" id="UP000000591"/>
    </source>
</evidence>
<keyword evidence="10" id="KW-1185">Reference proteome</keyword>
<feature type="domain" description="Origin recognition complex subunit 2 RecA-like" evidence="7">
    <location>
        <begin position="254"/>
        <end position="436"/>
    </location>
</feature>
<evidence type="ECO:0000259" key="8">
    <source>
        <dbReference type="Pfam" id="PF24882"/>
    </source>
</evidence>
<sequence length="579" mass="64369">MRAREIFSARRGPAWSGAEPRMDGQDAEAGAPADIVAHADLGVAPAGAGAPSSKFLRFYRAATARSRRASGRRGRASPRRGGAADSSVDEGATAVPSSRDAAEEESPRRKQPVRVPQTPAKLAAPALEADDSDGFVTARSTPLRSPRRQLTFSSPSKSPRKTRKQDVLLAQVPSFKLDPGFVPAAVPKGYRLPEDRNLTYFFDGFEGYIDQKKPIRAHKKSRNSMAIAPSVSRDEFRLLSGALNGFMHQTPRAVLTGHQQRLFPQYWFEVMQGFTLLFYGIGSKRRFLETLVFEYLSPKLALSGAPEGADVEGVPCVVINGFNPACNYRDCFQSIAAYMLPDELRHAETKYWHNHVHLQIQKMVEHWAAQPPQVQMVVLVHNLDGPMLRKDPFQQMLSSLARIRQIAIVASVDHIHAPLLWDSLRAQLYNFVFHDVTNYEPYAIEAAFQESVRLNRSELQAGSIDAARYVLASLTANSKRLFRLLLETVVANMQSAKRIKLTNSRRAGISFGVPFSAFYQACAAQFVASNEMSLRSMLREFVEHKMAHLAKDKAGQEIVYVNYSFGEMQKLLSDALSSV</sequence>
<dbReference type="KEGG" id="ago:AGOS_AGR028C"/>
<dbReference type="EMBL" id="AE016820">
    <property type="protein sequence ID" value="AAS54517.2"/>
    <property type="molecule type" value="Genomic_DNA"/>
</dbReference>
<keyword evidence="3 5" id="KW-0235">DNA replication</keyword>
<evidence type="ECO:0000256" key="6">
    <source>
        <dbReference type="SAM" id="MobiDB-lite"/>
    </source>
</evidence>
<comment type="subunit">
    <text evidence="5">Component of the origin recognition complex (ORC).</text>
</comment>
<keyword evidence="4 5" id="KW-0539">Nucleus</keyword>
<dbReference type="PANTHER" id="PTHR14052:SF0">
    <property type="entry name" value="ORIGIN RECOGNITION COMPLEX SUBUNIT 2"/>
    <property type="match status" value="1"/>
</dbReference>
<dbReference type="InterPro" id="IPR056773">
    <property type="entry name" value="WHD_ORC2"/>
</dbReference>
<dbReference type="InterPro" id="IPR056772">
    <property type="entry name" value="RecA-like_ORC2"/>
</dbReference>
<organism evidence="9 10">
    <name type="scientific">Eremothecium gossypii (strain ATCC 10895 / CBS 109.51 / FGSC 9923 / NRRL Y-1056)</name>
    <name type="common">Yeast</name>
    <name type="synonym">Ashbya gossypii</name>
    <dbReference type="NCBI Taxonomy" id="284811"/>
    <lineage>
        <taxon>Eukaryota</taxon>
        <taxon>Fungi</taxon>
        <taxon>Dikarya</taxon>
        <taxon>Ascomycota</taxon>
        <taxon>Saccharomycotina</taxon>
        <taxon>Saccharomycetes</taxon>
        <taxon>Saccharomycetales</taxon>
        <taxon>Saccharomycetaceae</taxon>
        <taxon>Eremothecium</taxon>
    </lineage>
</organism>
<proteinExistence type="inferred from homology"/>
<dbReference type="GO" id="GO:0003688">
    <property type="term" value="F:DNA replication origin binding"/>
    <property type="evidence" value="ECO:0000318"/>
    <property type="project" value="GO_Central"/>
</dbReference>
<feature type="domain" description="Origin recognition complex subunit 2 winged-helix" evidence="8">
    <location>
        <begin position="508"/>
        <end position="566"/>
    </location>
</feature>
<feature type="region of interest" description="Disordered" evidence="6">
    <location>
        <begin position="1"/>
        <end position="33"/>
    </location>
</feature>
<dbReference type="Proteomes" id="UP000000591">
    <property type="component" value="Chromosome VII"/>
</dbReference>
<evidence type="ECO:0000313" key="9">
    <source>
        <dbReference type="EMBL" id="AAS54517.2"/>
    </source>
</evidence>
<evidence type="ECO:0000259" key="7">
    <source>
        <dbReference type="Pfam" id="PF04084"/>
    </source>
</evidence>
<dbReference type="HOGENOM" id="CLU_022671_1_0_1"/>
<evidence type="ECO:0000256" key="3">
    <source>
        <dbReference type="ARBA" id="ARBA00022705"/>
    </source>
</evidence>
<dbReference type="eggNOG" id="KOG2928">
    <property type="taxonomic scope" value="Eukaryota"/>
</dbReference>
<dbReference type="GO" id="GO:0005664">
    <property type="term" value="C:nuclear origin of replication recognition complex"/>
    <property type="evidence" value="ECO:0000318"/>
    <property type="project" value="GO_Central"/>
</dbReference>
<dbReference type="OrthoDB" id="346673at2759"/>
<reference evidence="9 10" key="1">
    <citation type="journal article" date="2004" name="Science">
        <title>The Ashbya gossypii genome as a tool for mapping the ancient Saccharomyces cerevisiae genome.</title>
        <authorList>
            <person name="Dietrich F.S."/>
            <person name="Voegeli S."/>
            <person name="Brachat S."/>
            <person name="Lerch A."/>
            <person name="Gates K."/>
            <person name="Steiner S."/>
            <person name="Mohr C."/>
            <person name="Pohlmann R."/>
            <person name="Luedi P."/>
            <person name="Choi S."/>
            <person name="Wing R.A."/>
            <person name="Flavier A."/>
            <person name="Gaffney T.D."/>
            <person name="Philippsen P."/>
        </authorList>
    </citation>
    <scope>NUCLEOTIDE SEQUENCE [LARGE SCALE GENOMIC DNA]</scope>
    <source>
        <strain evidence="10">ATCC 10895 / CBS 109.51 / FGSC 9923 / NRRL Y-1056</strain>
    </source>
</reference>
<accession>Q750C7</accession>
<dbReference type="PANTHER" id="PTHR14052">
    <property type="entry name" value="ORIGIN RECOGNITION COMPLEX SUBUNIT 2"/>
    <property type="match status" value="1"/>
</dbReference>
<feature type="compositionally biased region" description="Polar residues" evidence="6">
    <location>
        <begin position="138"/>
        <end position="152"/>
    </location>
</feature>
<feature type="compositionally biased region" description="Basic residues" evidence="6">
    <location>
        <begin position="65"/>
        <end position="78"/>
    </location>
</feature>
<dbReference type="GO" id="GO:0006260">
    <property type="term" value="P:DNA replication"/>
    <property type="evidence" value="ECO:0007669"/>
    <property type="project" value="UniProtKB-UniRule"/>
</dbReference>
<dbReference type="Pfam" id="PF04084">
    <property type="entry name" value="RecA-like_ORC2"/>
    <property type="match status" value="1"/>
</dbReference>
<evidence type="ECO:0000256" key="4">
    <source>
        <dbReference type="ARBA" id="ARBA00023242"/>
    </source>
</evidence>
<dbReference type="RefSeq" id="NP_986693.2">
    <property type="nucleotide sequence ID" value="NM_211755.2"/>
</dbReference>
<dbReference type="FunCoup" id="Q750C7">
    <property type="interactions" value="1090"/>
</dbReference>
<protein>
    <recommendedName>
        <fullName evidence="5">Origin recognition complex subunit 2</fullName>
    </recommendedName>
</protein>
<comment type="function">
    <text evidence="5">Component of the origin recognition complex (ORC) that binds origins of replication. DNA-binding is ATP-dependent. ORC is required to assemble the pre-replication complex necessary to initiate DNA replication.</text>
</comment>
<evidence type="ECO:0000256" key="5">
    <source>
        <dbReference type="RuleBase" id="RU368084"/>
    </source>
</evidence>
<dbReference type="STRING" id="284811.Q750C7"/>
<dbReference type="InterPro" id="IPR007220">
    <property type="entry name" value="ORC2"/>
</dbReference>
<comment type="similarity">
    <text evidence="2 5">Belongs to the ORC2 family.</text>
</comment>
<evidence type="ECO:0000256" key="1">
    <source>
        <dbReference type="ARBA" id="ARBA00004123"/>
    </source>
</evidence>
<comment type="subcellular location">
    <subcellularLocation>
        <location evidence="1 5">Nucleus</location>
    </subcellularLocation>
</comment>
<dbReference type="OMA" id="FIEHKMA"/>
<dbReference type="AlphaFoldDB" id="Q750C7"/>
<gene>
    <name evidence="9" type="ORF">AGOS_AGR028C</name>
</gene>
<feature type="region of interest" description="Disordered" evidence="6">
    <location>
        <begin position="63"/>
        <end position="165"/>
    </location>
</feature>
<evidence type="ECO:0000256" key="2">
    <source>
        <dbReference type="ARBA" id="ARBA00007421"/>
    </source>
</evidence>
<name>Q750C7_EREGS</name>